<dbReference type="SUPFAM" id="SSF49299">
    <property type="entry name" value="PKD domain"/>
    <property type="match status" value="2"/>
</dbReference>
<reference evidence="9" key="1">
    <citation type="submission" date="2022-10" db="EMBL/GenBank/DDBJ databases">
        <title>The WGS of Solirubrobacter phytolaccae KCTC 29190.</title>
        <authorList>
            <person name="Jiang Z."/>
        </authorList>
    </citation>
    <scope>NUCLEOTIDE SEQUENCE</scope>
    <source>
        <strain evidence="9">KCTC 29190</strain>
    </source>
</reference>
<dbReference type="InterPro" id="IPR002035">
    <property type="entry name" value="VWF_A"/>
</dbReference>
<feature type="compositionally biased region" description="Polar residues" evidence="5">
    <location>
        <begin position="203"/>
        <end position="221"/>
    </location>
</feature>
<keyword evidence="2" id="KW-0391">Immunity</keyword>
<dbReference type="InterPro" id="IPR001254">
    <property type="entry name" value="Trypsin_dom"/>
</dbReference>
<dbReference type="InterPro" id="IPR013783">
    <property type="entry name" value="Ig-like_fold"/>
</dbReference>
<feature type="region of interest" description="Disordered" evidence="5">
    <location>
        <begin position="199"/>
        <end position="221"/>
    </location>
</feature>
<keyword evidence="10" id="KW-1185">Reference proteome</keyword>
<keyword evidence="3" id="KW-1015">Disulfide bond</keyword>
<evidence type="ECO:0000313" key="10">
    <source>
        <dbReference type="Proteomes" id="UP001147653"/>
    </source>
</evidence>
<dbReference type="GO" id="GO:0005975">
    <property type="term" value="P:carbohydrate metabolic process"/>
    <property type="evidence" value="ECO:0007669"/>
    <property type="project" value="UniProtKB-ARBA"/>
</dbReference>
<comment type="caution">
    <text evidence="9">The sequence shown here is derived from an EMBL/GenBank/DDBJ whole genome shotgun (WGS) entry which is preliminary data.</text>
</comment>
<dbReference type="PRINTS" id="PR00722">
    <property type="entry name" value="CHYMOTRYPSIN"/>
</dbReference>
<dbReference type="CDD" id="cd00146">
    <property type="entry name" value="PKD"/>
    <property type="match status" value="2"/>
</dbReference>
<evidence type="ECO:0000313" key="9">
    <source>
        <dbReference type="EMBL" id="MDA0179345.1"/>
    </source>
</evidence>
<dbReference type="InterPro" id="IPR009003">
    <property type="entry name" value="Peptidase_S1_PA"/>
</dbReference>
<organism evidence="9 10">
    <name type="scientific">Solirubrobacter phytolaccae</name>
    <dbReference type="NCBI Taxonomy" id="1404360"/>
    <lineage>
        <taxon>Bacteria</taxon>
        <taxon>Bacillati</taxon>
        <taxon>Actinomycetota</taxon>
        <taxon>Thermoleophilia</taxon>
        <taxon>Solirubrobacterales</taxon>
        <taxon>Solirubrobacteraceae</taxon>
        <taxon>Solirubrobacter</taxon>
    </lineage>
</organism>
<dbReference type="GO" id="GO:0004252">
    <property type="term" value="F:serine-type endopeptidase activity"/>
    <property type="evidence" value="ECO:0007669"/>
    <property type="project" value="InterPro"/>
</dbReference>
<dbReference type="InterPro" id="IPR018114">
    <property type="entry name" value="TRYPSIN_HIS"/>
</dbReference>
<dbReference type="AlphaFoldDB" id="A0A9X3S9K6"/>
<evidence type="ECO:0000259" key="7">
    <source>
        <dbReference type="PROSITE" id="PS50234"/>
    </source>
</evidence>
<dbReference type="PROSITE" id="PS50240">
    <property type="entry name" value="TRYPSIN_DOM"/>
    <property type="match status" value="1"/>
</dbReference>
<dbReference type="PROSITE" id="PS50093">
    <property type="entry name" value="PKD"/>
    <property type="match status" value="2"/>
</dbReference>
<dbReference type="SUPFAM" id="SSF50494">
    <property type="entry name" value="Trypsin-like serine proteases"/>
    <property type="match status" value="1"/>
</dbReference>
<keyword evidence="4" id="KW-0720">Serine protease</keyword>
<dbReference type="SMART" id="SM00089">
    <property type="entry name" value="PKD"/>
    <property type="match status" value="2"/>
</dbReference>
<dbReference type="InterPro" id="IPR051333">
    <property type="entry name" value="CLIP_Serine_Protease"/>
</dbReference>
<dbReference type="Pfam" id="PF00092">
    <property type="entry name" value="VWA"/>
    <property type="match status" value="1"/>
</dbReference>
<sequence>MALAVCAVAIGASGKPAEAIYNGQVVAWSSNSQLVKVHKAASGGGYYSCGGALIDDSWVLTAAHCVTETTDVYGCAQLLWGNPTDSCYALIERAGNLYLGWRASKASDMSVLTSSGGTLDVAQVSVYNAYAQTTPVGAPGWKPLSCAWKCGKLDPEHGSVWGDVALLRLKTPARGLAHSRLPSSSALISGGRAMTAFGWGDTDSGSGNSQSSDLRSTRPGSLQLTDIPTMPGCNPDWPYSSQIAPSTVLCTRSPSANGGTGKGDSGGPLYATDADGQPTQVGVVSFAPLTGFPTASDPQHPASVPAMVKWIRSKTGLGGDVISGSDNVATALIIDNSGSMSSNDPSALRGQAARSYITTGVDGDHVGIIGFEDSARQISPMRQLPSGRDALLGTLTSANIYAGGGTNIGAGMSSACTLLQNGTGLPQRRAAILLTDGVGSYSNQASCFSSRGWKVFTVGLGSGVSASLLTSIANDTGGTYQPVPTAANLQCEFQKIRAQIAGATPNPCASDTIRAGQTIQKLVQVAKRTAQAVFSTSWPGSDIVMTLESPSGRQITRTTEDWDVTHAVSGTQESYVVKVPESGEWKVSLYGADVEPQGEPVVFGASAVPFENETPTITPTVSSQTGASPVQVTFTANAADSDGSVVDVAWDFGDGSAGRGEAVTHTYTTPGTFTASATAADDQGETTTVVAPAVTVTGGAPSASFTATDRGLTVDVDASASGDPDGPLVRYGWDFDSDGTVDAESATPRASFTYPSAGEYTITLAVESGQGELATTIHEIEVEQNAETRTNGTVGGTVPATLSLTLGGPVALGTFAAGVPRTYTATTTANVVSSAGDATLTVAGPVRLTNGPFTFASPVEVSGVPRSWDAPVSNDPVPLTVSQTISANEPLRTGPYSAALTFTLSTTTP</sequence>
<dbReference type="Pfam" id="PF00089">
    <property type="entry name" value="Trypsin"/>
    <property type="match status" value="2"/>
</dbReference>
<keyword evidence="1" id="KW-0399">Innate immunity</keyword>
<evidence type="ECO:0000256" key="4">
    <source>
        <dbReference type="RuleBase" id="RU363034"/>
    </source>
</evidence>
<dbReference type="Gene3D" id="2.60.40.10">
    <property type="entry name" value="Immunoglobulins"/>
    <property type="match status" value="2"/>
</dbReference>
<feature type="domain" description="VWFA" evidence="7">
    <location>
        <begin position="329"/>
        <end position="500"/>
    </location>
</feature>
<dbReference type="PANTHER" id="PTHR24260:SF132">
    <property type="entry name" value="PEPTIDASE S1 DOMAIN-CONTAINING PROTEIN"/>
    <property type="match status" value="1"/>
</dbReference>
<feature type="domain" description="PKD" evidence="6">
    <location>
        <begin position="697"/>
        <end position="783"/>
    </location>
</feature>
<feature type="domain" description="Peptidase S1" evidence="8">
    <location>
        <begin position="20"/>
        <end position="316"/>
    </location>
</feature>
<evidence type="ECO:0000256" key="5">
    <source>
        <dbReference type="SAM" id="MobiDB-lite"/>
    </source>
</evidence>
<keyword evidence="4" id="KW-0378">Hydrolase</keyword>
<dbReference type="InterPro" id="IPR000601">
    <property type="entry name" value="PKD_dom"/>
</dbReference>
<dbReference type="PROSITE" id="PS00134">
    <property type="entry name" value="TRYPSIN_HIS"/>
    <property type="match status" value="1"/>
</dbReference>
<gene>
    <name evidence="9" type="ORF">OJ997_03470</name>
</gene>
<dbReference type="SUPFAM" id="SSF53300">
    <property type="entry name" value="vWA-like"/>
    <property type="match status" value="1"/>
</dbReference>
<dbReference type="Gene3D" id="2.40.10.10">
    <property type="entry name" value="Trypsin-like serine proteases"/>
    <property type="match status" value="1"/>
</dbReference>
<dbReference type="CDD" id="cd00198">
    <property type="entry name" value="vWFA"/>
    <property type="match status" value="1"/>
</dbReference>
<protein>
    <submittedName>
        <fullName evidence="9">PKD domain-containing protein</fullName>
    </submittedName>
</protein>
<evidence type="ECO:0000256" key="3">
    <source>
        <dbReference type="ARBA" id="ARBA00023157"/>
    </source>
</evidence>
<dbReference type="Proteomes" id="UP001147653">
    <property type="component" value="Unassembled WGS sequence"/>
</dbReference>
<accession>A0A9X3S9K6</accession>
<dbReference type="RefSeq" id="WP_270023616.1">
    <property type="nucleotide sequence ID" value="NZ_JAPDDP010000004.1"/>
</dbReference>
<dbReference type="Pfam" id="PF18911">
    <property type="entry name" value="PKD_4"/>
    <property type="match status" value="2"/>
</dbReference>
<dbReference type="InterPro" id="IPR043504">
    <property type="entry name" value="Peptidase_S1_PA_chymotrypsin"/>
</dbReference>
<dbReference type="GO" id="GO:0002376">
    <property type="term" value="P:immune system process"/>
    <property type="evidence" value="ECO:0007669"/>
    <property type="project" value="UniProtKB-KW"/>
</dbReference>
<proteinExistence type="predicted"/>
<dbReference type="InterPro" id="IPR035986">
    <property type="entry name" value="PKD_dom_sf"/>
</dbReference>
<name>A0A9X3S9K6_9ACTN</name>
<dbReference type="InterPro" id="IPR036465">
    <property type="entry name" value="vWFA_dom_sf"/>
</dbReference>
<dbReference type="SMART" id="SM00020">
    <property type="entry name" value="Tryp_SPc"/>
    <property type="match status" value="1"/>
</dbReference>
<dbReference type="InterPro" id="IPR022409">
    <property type="entry name" value="PKD/Chitinase_dom"/>
</dbReference>
<evidence type="ECO:0000259" key="6">
    <source>
        <dbReference type="PROSITE" id="PS50093"/>
    </source>
</evidence>
<dbReference type="GO" id="GO:0006508">
    <property type="term" value="P:proteolysis"/>
    <property type="evidence" value="ECO:0007669"/>
    <property type="project" value="UniProtKB-KW"/>
</dbReference>
<dbReference type="InterPro" id="IPR033116">
    <property type="entry name" value="TRYPSIN_SER"/>
</dbReference>
<dbReference type="EMBL" id="JAPDDP010000004">
    <property type="protein sequence ID" value="MDA0179345.1"/>
    <property type="molecule type" value="Genomic_DNA"/>
</dbReference>
<evidence type="ECO:0000259" key="8">
    <source>
        <dbReference type="PROSITE" id="PS50240"/>
    </source>
</evidence>
<feature type="domain" description="PKD" evidence="6">
    <location>
        <begin position="615"/>
        <end position="701"/>
    </location>
</feature>
<dbReference type="PROSITE" id="PS50234">
    <property type="entry name" value="VWFA"/>
    <property type="match status" value="1"/>
</dbReference>
<dbReference type="PROSITE" id="PS00135">
    <property type="entry name" value="TRYPSIN_SER"/>
    <property type="match status" value="1"/>
</dbReference>
<dbReference type="Gene3D" id="3.40.50.410">
    <property type="entry name" value="von Willebrand factor, type A domain"/>
    <property type="match status" value="1"/>
</dbReference>
<dbReference type="SMART" id="SM00327">
    <property type="entry name" value="VWA"/>
    <property type="match status" value="1"/>
</dbReference>
<evidence type="ECO:0000256" key="1">
    <source>
        <dbReference type="ARBA" id="ARBA00022588"/>
    </source>
</evidence>
<evidence type="ECO:0000256" key="2">
    <source>
        <dbReference type="ARBA" id="ARBA00022859"/>
    </source>
</evidence>
<dbReference type="InterPro" id="IPR001314">
    <property type="entry name" value="Peptidase_S1A"/>
</dbReference>
<keyword evidence="4" id="KW-0645">Protease</keyword>
<dbReference type="PANTHER" id="PTHR24260">
    <property type="match status" value="1"/>
</dbReference>